<sequence>MVLAVQVLGRDVLALLRRAAAAGVRVGVSELRRGETEDGQE</sequence>
<name>A0ABV8YS61_9ACTN</name>
<keyword evidence="2" id="KW-1185">Reference proteome</keyword>
<evidence type="ECO:0000313" key="2">
    <source>
        <dbReference type="Proteomes" id="UP001596012"/>
    </source>
</evidence>
<organism evidence="1 2">
    <name type="scientific">Streptomyces xiangluensis</name>
    <dbReference type="NCBI Taxonomy" id="2665720"/>
    <lineage>
        <taxon>Bacteria</taxon>
        <taxon>Bacillati</taxon>
        <taxon>Actinomycetota</taxon>
        <taxon>Actinomycetes</taxon>
        <taxon>Kitasatosporales</taxon>
        <taxon>Streptomycetaceae</taxon>
        <taxon>Streptomyces</taxon>
    </lineage>
</organism>
<dbReference type="Proteomes" id="UP001596012">
    <property type="component" value="Unassembled WGS sequence"/>
</dbReference>
<evidence type="ECO:0000313" key="1">
    <source>
        <dbReference type="EMBL" id="MFC4466889.1"/>
    </source>
</evidence>
<protein>
    <submittedName>
        <fullName evidence="1">Uncharacterized protein</fullName>
    </submittedName>
</protein>
<gene>
    <name evidence="1" type="ORF">ACFPH6_20555</name>
</gene>
<accession>A0ABV8YS61</accession>
<reference evidence="2" key="1">
    <citation type="journal article" date="2019" name="Int. J. Syst. Evol. Microbiol.">
        <title>The Global Catalogue of Microorganisms (GCM) 10K type strain sequencing project: providing services to taxonomists for standard genome sequencing and annotation.</title>
        <authorList>
            <consortium name="The Broad Institute Genomics Platform"/>
            <consortium name="The Broad Institute Genome Sequencing Center for Infectious Disease"/>
            <person name="Wu L."/>
            <person name="Ma J."/>
        </authorList>
    </citation>
    <scope>NUCLEOTIDE SEQUENCE [LARGE SCALE GENOMIC DNA]</scope>
    <source>
        <strain evidence="2">DT43</strain>
    </source>
</reference>
<dbReference type="EMBL" id="JBHSFG010000031">
    <property type="protein sequence ID" value="MFC4466889.1"/>
    <property type="molecule type" value="Genomic_DNA"/>
</dbReference>
<proteinExistence type="predicted"/>
<dbReference type="RefSeq" id="WP_386343728.1">
    <property type="nucleotide sequence ID" value="NZ_JBHSFG010000031.1"/>
</dbReference>
<comment type="caution">
    <text evidence="1">The sequence shown here is derived from an EMBL/GenBank/DDBJ whole genome shotgun (WGS) entry which is preliminary data.</text>
</comment>